<dbReference type="SFLD" id="SFLDG01383">
    <property type="entry name" value="cyclic_pyranopterin_phosphate"/>
    <property type="match status" value="1"/>
</dbReference>
<comment type="function">
    <text evidence="12">Catalyzes the cyclization of GTP to (8S)-3',8-cyclo-7,8-dihydroguanosine 5'-triphosphate.</text>
</comment>
<feature type="binding site" evidence="12">
    <location>
        <position position="35"/>
    </location>
    <ligand>
        <name>S-adenosyl-L-methionine</name>
        <dbReference type="ChEBI" id="CHEBI:59789"/>
    </ligand>
</feature>
<keyword evidence="2 12" id="KW-0004">4Fe-4S</keyword>
<dbReference type="GO" id="GO:0051539">
    <property type="term" value="F:4 iron, 4 sulfur cluster binding"/>
    <property type="evidence" value="ECO:0007669"/>
    <property type="project" value="UniProtKB-UniRule"/>
</dbReference>
<evidence type="ECO:0000256" key="10">
    <source>
        <dbReference type="ARBA" id="ARBA00023239"/>
    </source>
</evidence>
<dbReference type="GO" id="GO:0061799">
    <property type="term" value="F:cyclic pyranopterin monophosphate synthase activity"/>
    <property type="evidence" value="ECO:0007669"/>
    <property type="project" value="TreeGrafter"/>
</dbReference>
<keyword evidence="3 12" id="KW-0949">S-adenosyl-L-methionine</keyword>
<feature type="binding site" evidence="12">
    <location>
        <position position="33"/>
    </location>
    <ligand>
        <name>[4Fe-4S] cluster</name>
        <dbReference type="ChEBI" id="CHEBI:49883"/>
        <label>1</label>
        <note>4Fe-4S-S-AdoMet</note>
    </ligand>
</feature>
<dbReference type="GO" id="GO:1904047">
    <property type="term" value="F:S-adenosyl-L-methionine binding"/>
    <property type="evidence" value="ECO:0007669"/>
    <property type="project" value="UniProtKB-UniRule"/>
</dbReference>
<dbReference type="NCBIfam" id="TIGR02666">
    <property type="entry name" value="moaA"/>
    <property type="match status" value="1"/>
</dbReference>
<comment type="caution">
    <text evidence="14">The sequence shown here is derived from an EMBL/GenBank/DDBJ whole genome shotgun (WGS) entry which is preliminary data.</text>
</comment>
<dbReference type="Proteomes" id="UP000537890">
    <property type="component" value="Unassembled WGS sequence"/>
</dbReference>
<dbReference type="PANTHER" id="PTHR22960:SF0">
    <property type="entry name" value="MOLYBDENUM COFACTOR BIOSYNTHESIS PROTEIN 1"/>
    <property type="match status" value="1"/>
</dbReference>
<keyword evidence="7 12" id="KW-0411">Iron-sulfur</keyword>
<feature type="binding site" evidence="12">
    <location>
        <begin position="266"/>
        <end position="268"/>
    </location>
    <ligand>
        <name>GTP</name>
        <dbReference type="ChEBI" id="CHEBI:37565"/>
    </ligand>
</feature>
<dbReference type="Gene3D" id="3.20.20.70">
    <property type="entry name" value="Aldolase class I"/>
    <property type="match status" value="1"/>
</dbReference>
<protein>
    <recommendedName>
        <fullName evidence="1 12">GTP 3',8-cyclase</fullName>
        <ecNumber evidence="1 12">4.1.99.22</ecNumber>
    </recommendedName>
    <alternativeName>
        <fullName evidence="12">Molybdenum cofactor biosynthesis protein A</fullName>
    </alternativeName>
</protein>
<feature type="binding site" evidence="12">
    <location>
        <position position="75"/>
    </location>
    <ligand>
        <name>S-adenosyl-L-methionine</name>
        <dbReference type="ChEBI" id="CHEBI:59789"/>
    </ligand>
</feature>
<name>A0A7Z0MNR7_9GAMM</name>
<dbReference type="InterPro" id="IPR040064">
    <property type="entry name" value="MoaA-like"/>
</dbReference>
<keyword evidence="9 12" id="KW-0501">Molybdenum cofactor biosynthesis</keyword>
<dbReference type="HAMAP" id="MF_01225_B">
    <property type="entry name" value="MoaA_B"/>
    <property type="match status" value="1"/>
</dbReference>
<dbReference type="SFLD" id="SFLDS00029">
    <property type="entry name" value="Radical_SAM"/>
    <property type="match status" value="1"/>
</dbReference>
<feature type="domain" description="Radical SAM core" evidence="13">
    <location>
        <begin position="13"/>
        <end position="234"/>
    </location>
</feature>
<feature type="binding site" evidence="12">
    <location>
        <position position="261"/>
    </location>
    <ligand>
        <name>[4Fe-4S] cluster</name>
        <dbReference type="ChEBI" id="CHEBI:49883"/>
        <label>2</label>
        <note>4Fe-4S-substrate</note>
    </ligand>
</feature>
<evidence type="ECO:0000256" key="11">
    <source>
        <dbReference type="ARBA" id="ARBA00048697"/>
    </source>
</evidence>
<feature type="binding site" evidence="12">
    <location>
        <position position="126"/>
    </location>
    <ligand>
        <name>S-adenosyl-L-methionine</name>
        <dbReference type="ChEBI" id="CHEBI:59789"/>
    </ligand>
</feature>
<dbReference type="Pfam" id="PF06463">
    <property type="entry name" value="Mob_synth_C"/>
    <property type="match status" value="1"/>
</dbReference>
<dbReference type="EMBL" id="JACCHS010000076">
    <property type="protein sequence ID" value="NYT47070.1"/>
    <property type="molecule type" value="Genomic_DNA"/>
</dbReference>
<dbReference type="InterPro" id="IPR007197">
    <property type="entry name" value="rSAM"/>
</dbReference>
<dbReference type="Pfam" id="PF04055">
    <property type="entry name" value="Radical_SAM"/>
    <property type="match status" value="1"/>
</dbReference>
<feature type="binding site" evidence="12">
    <location>
        <position position="102"/>
    </location>
    <ligand>
        <name>GTP</name>
        <dbReference type="ChEBI" id="CHEBI:37565"/>
    </ligand>
</feature>
<keyword evidence="4 12" id="KW-0479">Metal-binding</keyword>
<dbReference type="GO" id="GO:0006777">
    <property type="term" value="P:Mo-molybdopterin cofactor biosynthetic process"/>
    <property type="evidence" value="ECO:0007669"/>
    <property type="project" value="UniProtKB-UniRule"/>
</dbReference>
<evidence type="ECO:0000256" key="7">
    <source>
        <dbReference type="ARBA" id="ARBA00023014"/>
    </source>
</evidence>
<accession>A0A7Z0MNR7</accession>
<keyword evidence="5 12" id="KW-0547">Nucleotide-binding</keyword>
<dbReference type="PANTHER" id="PTHR22960">
    <property type="entry name" value="MOLYBDOPTERIN COFACTOR SYNTHESIS PROTEIN A"/>
    <property type="match status" value="1"/>
</dbReference>
<evidence type="ECO:0000313" key="15">
    <source>
        <dbReference type="Proteomes" id="UP000537890"/>
    </source>
</evidence>
<comment type="subunit">
    <text evidence="12">Monomer and homodimer.</text>
</comment>
<evidence type="ECO:0000256" key="9">
    <source>
        <dbReference type="ARBA" id="ARBA00023150"/>
    </source>
</evidence>
<evidence type="ECO:0000256" key="1">
    <source>
        <dbReference type="ARBA" id="ARBA00012167"/>
    </source>
</evidence>
<organism evidence="14 15">
    <name type="scientific">Candidatus Methanofishera endochildressiae</name>
    <dbReference type="NCBI Taxonomy" id="2738884"/>
    <lineage>
        <taxon>Bacteria</taxon>
        <taxon>Pseudomonadati</taxon>
        <taxon>Pseudomonadota</taxon>
        <taxon>Gammaproteobacteria</taxon>
        <taxon>Candidatus Methanofishera</taxon>
    </lineage>
</organism>
<comment type="similarity">
    <text evidence="12">Belongs to the radical SAM superfamily. MoaA family.</text>
</comment>
<keyword evidence="6 12" id="KW-0408">Iron</keyword>
<dbReference type="InterPro" id="IPR050105">
    <property type="entry name" value="MoCo_biosynth_MoaA/MoaC"/>
</dbReference>
<comment type="pathway">
    <text evidence="12">Cofactor biosynthesis; molybdopterin biosynthesis.</text>
</comment>
<dbReference type="SFLD" id="SFLDG01386">
    <property type="entry name" value="main_SPASM_domain-containing"/>
    <property type="match status" value="1"/>
</dbReference>
<feature type="binding site" evidence="12">
    <location>
        <position position="278"/>
    </location>
    <ligand>
        <name>[4Fe-4S] cluster</name>
        <dbReference type="ChEBI" id="CHEBI:49883"/>
        <label>2</label>
        <note>4Fe-4S-substrate</note>
    </ligand>
</feature>
<dbReference type="InterPro" id="IPR013785">
    <property type="entry name" value="Aldolase_TIM"/>
</dbReference>
<sequence>MRHPKQAKQLVDRFGRTVDYVRISITDRCDFRCQYCMSEDMTFLPREQILSLEEIYLLAKCFTELGVTKIRITGGEPLVRRNAVDLLQKIGALPLLEELVMTTNGSQLATTAQQLKQAHVARLNISLDTLNAQKFTKLTRTGDLETVLKGIHTAVNTGFQAIKINAVILKNRNDDEVVDLVLFAQDLGIDISFIEEMPLGLINSHNRAETYYSSDQIKADLDAHFNLQKITDKTAGPSDYYRIQGSKTRVGFISPHSHNFCRTCNRVRLTAEGRLLLCLGNEHSVDLKSIVRDKNNDTDTIKQVIIDAMQIKPEQHEFDLTEQPIIMRHMNSTGG</sequence>
<proteinExistence type="inferred from homology"/>
<evidence type="ECO:0000256" key="12">
    <source>
        <dbReference type="HAMAP-Rule" id="MF_01225"/>
    </source>
</evidence>
<evidence type="ECO:0000256" key="4">
    <source>
        <dbReference type="ARBA" id="ARBA00022723"/>
    </source>
</evidence>
<keyword evidence="8 12" id="KW-0342">GTP-binding</keyword>
<feature type="binding site" evidence="12">
    <location>
        <position position="29"/>
    </location>
    <ligand>
        <name>[4Fe-4S] cluster</name>
        <dbReference type="ChEBI" id="CHEBI:49883"/>
        <label>1</label>
        <note>4Fe-4S-S-AdoMet</note>
    </ligand>
</feature>
<dbReference type="InterPro" id="IPR006638">
    <property type="entry name" value="Elp3/MiaA/NifB-like_rSAM"/>
</dbReference>
<evidence type="ECO:0000259" key="13">
    <source>
        <dbReference type="PROSITE" id="PS51918"/>
    </source>
</evidence>
<evidence type="ECO:0000256" key="8">
    <source>
        <dbReference type="ARBA" id="ARBA00023134"/>
    </source>
</evidence>
<dbReference type="SUPFAM" id="SSF102114">
    <property type="entry name" value="Radical SAM enzymes"/>
    <property type="match status" value="1"/>
</dbReference>
<dbReference type="GO" id="GO:0046872">
    <property type="term" value="F:metal ion binding"/>
    <property type="evidence" value="ECO:0007669"/>
    <property type="project" value="UniProtKB-KW"/>
</dbReference>
<dbReference type="AlphaFoldDB" id="A0A7Z0MNR7"/>
<dbReference type="PROSITE" id="PS51918">
    <property type="entry name" value="RADICAL_SAM"/>
    <property type="match status" value="1"/>
</dbReference>
<comment type="cofactor">
    <cofactor evidence="12">
        <name>[4Fe-4S] cluster</name>
        <dbReference type="ChEBI" id="CHEBI:49883"/>
    </cofactor>
    <text evidence="12">Binds 2 [4Fe-4S] clusters. Binds 1 [4Fe-4S] cluster coordinated with 3 cysteines and an exchangeable S-adenosyl-L-methionine and 1 [4Fe-4S] cluster coordinated with 3 cysteines and the GTP-derived substrate.</text>
</comment>
<dbReference type="GO" id="GO:0061798">
    <property type="term" value="F:GTP 3',8'-cyclase activity"/>
    <property type="evidence" value="ECO:0007669"/>
    <property type="project" value="UniProtKB-UniRule"/>
</dbReference>
<dbReference type="SFLD" id="SFLDG01067">
    <property type="entry name" value="SPASM/twitch_domain_containing"/>
    <property type="match status" value="1"/>
</dbReference>
<dbReference type="UniPathway" id="UPA00344"/>
<comment type="catalytic activity">
    <reaction evidence="11 12">
        <text>GTP + AH2 + S-adenosyl-L-methionine = (8S)-3',8-cyclo-7,8-dihydroguanosine 5'-triphosphate + 5'-deoxyadenosine + L-methionine + A + H(+)</text>
        <dbReference type="Rhea" id="RHEA:49576"/>
        <dbReference type="ChEBI" id="CHEBI:13193"/>
        <dbReference type="ChEBI" id="CHEBI:15378"/>
        <dbReference type="ChEBI" id="CHEBI:17319"/>
        <dbReference type="ChEBI" id="CHEBI:17499"/>
        <dbReference type="ChEBI" id="CHEBI:37565"/>
        <dbReference type="ChEBI" id="CHEBI:57844"/>
        <dbReference type="ChEBI" id="CHEBI:59789"/>
        <dbReference type="ChEBI" id="CHEBI:131766"/>
        <dbReference type="EC" id="4.1.99.22"/>
    </reaction>
</comment>
<feature type="binding site" evidence="12">
    <location>
        <position position="36"/>
    </location>
    <ligand>
        <name>[4Fe-4S] cluster</name>
        <dbReference type="ChEBI" id="CHEBI:49883"/>
        <label>1</label>
        <note>4Fe-4S-S-AdoMet</note>
    </ligand>
</feature>
<dbReference type="GO" id="GO:0005525">
    <property type="term" value="F:GTP binding"/>
    <property type="evidence" value="ECO:0007669"/>
    <property type="project" value="UniProtKB-UniRule"/>
</dbReference>
<reference evidence="14 15" key="1">
    <citation type="submission" date="2020-05" db="EMBL/GenBank/DDBJ databases">
        <title>Horizontal transmission and recombination maintain forever young bacterial symbiont genomes.</title>
        <authorList>
            <person name="Russell S.L."/>
            <person name="Pepper-Tunick E."/>
            <person name="Svedberg J."/>
            <person name="Byrne A."/>
            <person name="Ruelas Castillo J."/>
            <person name="Vollmers C."/>
            <person name="Beinart R.A."/>
            <person name="Corbett-Detig R."/>
        </authorList>
    </citation>
    <scope>NUCLEOTIDE SEQUENCE [LARGE SCALE GENOMIC DNA]</scope>
    <source>
        <strain evidence="14">4727-3</strain>
    </source>
</reference>
<dbReference type="InterPro" id="IPR000385">
    <property type="entry name" value="MoaA_NifB_PqqE_Fe-S-bd_CS"/>
</dbReference>
<evidence type="ECO:0000256" key="5">
    <source>
        <dbReference type="ARBA" id="ARBA00022741"/>
    </source>
</evidence>
<evidence type="ECO:0000256" key="3">
    <source>
        <dbReference type="ARBA" id="ARBA00022691"/>
    </source>
</evidence>
<feature type="binding site" evidence="12">
    <location>
        <position position="71"/>
    </location>
    <ligand>
        <name>GTP</name>
        <dbReference type="ChEBI" id="CHEBI:37565"/>
    </ligand>
</feature>
<dbReference type="InterPro" id="IPR058240">
    <property type="entry name" value="rSAM_sf"/>
</dbReference>
<evidence type="ECO:0000256" key="2">
    <source>
        <dbReference type="ARBA" id="ARBA00022485"/>
    </source>
</evidence>
<dbReference type="PROSITE" id="PS01305">
    <property type="entry name" value="MOAA_NIFB_PQQE"/>
    <property type="match status" value="1"/>
</dbReference>
<evidence type="ECO:0000256" key="6">
    <source>
        <dbReference type="ARBA" id="ARBA00023004"/>
    </source>
</evidence>
<dbReference type="SMART" id="SM00729">
    <property type="entry name" value="Elp3"/>
    <property type="match status" value="1"/>
</dbReference>
<feature type="binding site" evidence="12">
    <location>
        <position position="22"/>
    </location>
    <ligand>
        <name>GTP</name>
        <dbReference type="ChEBI" id="CHEBI:37565"/>
    </ligand>
</feature>
<gene>
    <name evidence="12 14" type="primary">moaA</name>
    <name evidence="14" type="ORF">H0A75_05125</name>
</gene>
<dbReference type="CDD" id="cd01335">
    <property type="entry name" value="Radical_SAM"/>
    <property type="match status" value="1"/>
</dbReference>
<dbReference type="InterPro" id="IPR013483">
    <property type="entry name" value="MoaA"/>
</dbReference>
<dbReference type="CDD" id="cd21117">
    <property type="entry name" value="Twitch_MoaA"/>
    <property type="match status" value="1"/>
</dbReference>
<feature type="binding site" evidence="12">
    <location>
        <position position="264"/>
    </location>
    <ligand>
        <name>[4Fe-4S] cluster</name>
        <dbReference type="ChEBI" id="CHEBI:49883"/>
        <label>2</label>
        <note>4Fe-4S-substrate</note>
    </ligand>
</feature>
<feature type="binding site" evidence="12">
    <location>
        <position position="163"/>
    </location>
    <ligand>
        <name>GTP</name>
        <dbReference type="ChEBI" id="CHEBI:37565"/>
    </ligand>
</feature>
<dbReference type="InterPro" id="IPR010505">
    <property type="entry name" value="MoaA_twitch"/>
</dbReference>
<keyword evidence="10 12" id="KW-0456">Lyase</keyword>
<feature type="binding site" evidence="12">
    <location>
        <position position="197"/>
    </location>
    <ligand>
        <name>S-adenosyl-L-methionine</name>
        <dbReference type="ChEBI" id="CHEBI:59789"/>
    </ligand>
</feature>
<evidence type="ECO:0000313" key="14">
    <source>
        <dbReference type="EMBL" id="NYT47070.1"/>
    </source>
</evidence>
<dbReference type="EC" id="4.1.99.22" evidence="1 12"/>